<dbReference type="PANTHER" id="PTHR24198">
    <property type="entry name" value="ANKYRIN REPEAT AND PROTEIN KINASE DOMAIN-CONTAINING PROTEIN"/>
    <property type="match status" value="1"/>
</dbReference>
<protein>
    <submittedName>
        <fullName evidence="4">Uncharacterized protein</fullName>
    </submittedName>
</protein>
<evidence type="ECO:0000313" key="5">
    <source>
        <dbReference type="EMBL" id="CAF1601044.1"/>
    </source>
</evidence>
<dbReference type="PRINTS" id="PR01415">
    <property type="entry name" value="ANKYRIN"/>
</dbReference>
<dbReference type="PANTHER" id="PTHR24198:SF165">
    <property type="entry name" value="ANKYRIN REPEAT-CONTAINING PROTEIN-RELATED"/>
    <property type="match status" value="1"/>
</dbReference>
<dbReference type="Pfam" id="PF12796">
    <property type="entry name" value="Ank_2"/>
    <property type="match status" value="2"/>
</dbReference>
<dbReference type="Proteomes" id="UP000663855">
    <property type="component" value="Unassembled WGS sequence"/>
</dbReference>
<reference evidence="4" key="1">
    <citation type="submission" date="2021-02" db="EMBL/GenBank/DDBJ databases">
        <authorList>
            <person name="Nowell W R."/>
        </authorList>
    </citation>
    <scope>NUCLEOTIDE SEQUENCE</scope>
</reference>
<proteinExistence type="predicted"/>
<evidence type="ECO:0000256" key="1">
    <source>
        <dbReference type="ARBA" id="ARBA00022737"/>
    </source>
</evidence>
<keyword evidence="1" id="KW-0677">Repeat</keyword>
<dbReference type="PROSITE" id="PS50088">
    <property type="entry name" value="ANK_REPEAT"/>
    <property type="match status" value="4"/>
</dbReference>
<dbReference type="AlphaFoldDB" id="A0A814H124"/>
<dbReference type="Gene3D" id="1.25.40.20">
    <property type="entry name" value="Ankyrin repeat-containing domain"/>
    <property type="match status" value="2"/>
</dbReference>
<evidence type="ECO:0000313" key="6">
    <source>
        <dbReference type="EMBL" id="CAF4007461.1"/>
    </source>
</evidence>
<dbReference type="InterPro" id="IPR036770">
    <property type="entry name" value="Ankyrin_rpt-contain_sf"/>
</dbReference>
<evidence type="ECO:0000313" key="7">
    <source>
        <dbReference type="Proteomes" id="UP000663855"/>
    </source>
</evidence>
<comment type="caution">
    <text evidence="4">The sequence shown here is derived from an EMBL/GenBank/DDBJ whole genome shotgun (WGS) entry which is preliminary data.</text>
</comment>
<organism evidence="4 7">
    <name type="scientific">Rotaria magnacalcarata</name>
    <dbReference type="NCBI Taxonomy" id="392030"/>
    <lineage>
        <taxon>Eukaryota</taxon>
        <taxon>Metazoa</taxon>
        <taxon>Spiralia</taxon>
        <taxon>Gnathifera</taxon>
        <taxon>Rotifera</taxon>
        <taxon>Eurotatoria</taxon>
        <taxon>Bdelloidea</taxon>
        <taxon>Philodinida</taxon>
        <taxon>Philodinidae</taxon>
        <taxon>Rotaria</taxon>
    </lineage>
</organism>
<dbReference type="PROSITE" id="PS50297">
    <property type="entry name" value="ANK_REP_REGION"/>
    <property type="match status" value="4"/>
</dbReference>
<evidence type="ECO:0000313" key="4">
    <source>
        <dbReference type="EMBL" id="CAF1004264.1"/>
    </source>
</evidence>
<dbReference type="Proteomes" id="UP000663842">
    <property type="component" value="Unassembled WGS sequence"/>
</dbReference>
<evidence type="ECO:0000256" key="2">
    <source>
        <dbReference type="ARBA" id="ARBA00023043"/>
    </source>
</evidence>
<dbReference type="InterPro" id="IPR002110">
    <property type="entry name" value="Ankyrin_rpt"/>
</dbReference>
<dbReference type="SUPFAM" id="SSF48403">
    <property type="entry name" value="Ankyrin repeat"/>
    <property type="match status" value="1"/>
</dbReference>
<keyword evidence="2 3" id="KW-0040">ANK repeat</keyword>
<dbReference type="Proteomes" id="UP000663834">
    <property type="component" value="Unassembled WGS sequence"/>
</dbReference>
<feature type="repeat" description="ANK" evidence="3">
    <location>
        <begin position="205"/>
        <end position="237"/>
    </location>
</feature>
<feature type="repeat" description="ANK" evidence="3">
    <location>
        <begin position="273"/>
        <end position="305"/>
    </location>
</feature>
<dbReference type="SMART" id="SM00248">
    <property type="entry name" value="ANK"/>
    <property type="match status" value="8"/>
</dbReference>
<feature type="repeat" description="ANK" evidence="3">
    <location>
        <begin position="93"/>
        <end position="121"/>
    </location>
</feature>
<dbReference type="Pfam" id="PF00023">
    <property type="entry name" value="Ank"/>
    <property type="match status" value="1"/>
</dbReference>
<gene>
    <name evidence="4" type="ORF">CJN711_LOCUS2505</name>
    <name evidence="5" type="ORF">KQP761_LOCUS22284</name>
    <name evidence="6" type="ORF">UXM345_LOCUS16558</name>
</gene>
<feature type="repeat" description="ANK" evidence="3">
    <location>
        <begin position="59"/>
        <end position="92"/>
    </location>
</feature>
<dbReference type="EMBL" id="CAJNOV010000152">
    <property type="protein sequence ID" value="CAF1004264.1"/>
    <property type="molecule type" value="Genomic_DNA"/>
</dbReference>
<sequence>MTQNKDDNLQQQRKMSDDSIDGNSLLILLRDAIVQHSPLKYVKAILSYKQININGAVRRGLRPLHYAVFENDLECVRLLIEDHGVDVNVLDDAGYSPLHLAAKYGFIDIMHILIDHGSLINFHIAINNSQACSMVVPHYDVIVEPLSLCLENNHIDCARLLIYSGAYVNQHYFLGYEINLLPYENLSALELILKHGANSNALSRSGITPLIKACREGNLGAATLLCRYGANVNYVTRKFRQRNALILTVESKRCDIIEILLVHGGFVNKHPDLCNSPLELAIRKDHIDAVKLLIAFGANTNEETNEDVECVTPLILACQLSNLKNQYSIIKCLLENDAEPNQSVSFNPQHQHQHIPYRTPLVAYIKHAYDRRLDMRIVRLLIGYGARVSFSRGRDSVLRFLRRFQSNINLIEVLCDAAYVFHPSYIAECTELDEKTKLKIYQCATTPCSLKNILRKQIRTRLFNSPLKIRMHRAVNKLDLPLFLQRYLLFNDI</sequence>
<accession>A0A814H124</accession>
<name>A0A814H124_9BILA</name>
<dbReference type="EMBL" id="CAJNOW010011727">
    <property type="protein sequence ID" value="CAF1601044.1"/>
    <property type="molecule type" value="Genomic_DNA"/>
</dbReference>
<evidence type="ECO:0000256" key="3">
    <source>
        <dbReference type="PROSITE-ProRule" id="PRU00023"/>
    </source>
</evidence>
<dbReference type="EMBL" id="CAJOBF010002066">
    <property type="protein sequence ID" value="CAF4007461.1"/>
    <property type="molecule type" value="Genomic_DNA"/>
</dbReference>
<dbReference type="OrthoDB" id="366390at2759"/>